<gene>
    <name evidence="1" type="ORF">PSALAMII_LOCUS7040</name>
</gene>
<sequence length="152" mass="17399">MDYLSYLPGFPSLSLSFSKLSLSLSLFKLQKSQSTPDVSSSFEPPAEFSPIEHEFEDPLAQVAKETKKQQPFTTCVDVRNSLEHLRQALEQDETCDQYLVFTSVPRKFCRFSYNAKTQVLVTISIRRQILEIFLQRWEVVTQGPVLARSSPC</sequence>
<proteinExistence type="predicted"/>
<organism evidence="1 2">
    <name type="scientific">Penicillium salamii</name>
    <dbReference type="NCBI Taxonomy" id="1612424"/>
    <lineage>
        <taxon>Eukaryota</taxon>
        <taxon>Fungi</taxon>
        <taxon>Dikarya</taxon>
        <taxon>Ascomycota</taxon>
        <taxon>Pezizomycotina</taxon>
        <taxon>Eurotiomycetes</taxon>
        <taxon>Eurotiomycetidae</taxon>
        <taxon>Eurotiales</taxon>
        <taxon>Aspergillaceae</taxon>
        <taxon>Penicillium</taxon>
    </lineage>
</organism>
<name>A0A9W4JBI8_9EURO</name>
<dbReference type="Proteomes" id="UP001152646">
    <property type="component" value="Unassembled WGS sequence"/>
</dbReference>
<comment type="caution">
    <text evidence="1">The sequence shown here is derived from an EMBL/GenBank/DDBJ whole genome shotgun (WGS) entry which is preliminary data.</text>
</comment>
<reference evidence="1" key="1">
    <citation type="submission" date="2021-07" db="EMBL/GenBank/DDBJ databases">
        <authorList>
            <person name="Branca A.L. A."/>
        </authorList>
    </citation>
    <scope>NUCLEOTIDE SEQUENCE</scope>
</reference>
<protein>
    <submittedName>
        <fullName evidence="1">Uncharacterized protein</fullName>
    </submittedName>
</protein>
<evidence type="ECO:0000313" key="2">
    <source>
        <dbReference type="Proteomes" id="UP001152646"/>
    </source>
</evidence>
<evidence type="ECO:0000313" key="1">
    <source>
        <dbReference type="EMBL" id="CAG8390890.1"/>
    </source>
</evidence>
<accession>A0A9W4JBI8</accession>
<dbReference type="AlphaFoldDB" id="A0A9W4JBI8"/>
<dbReference type="EMBL" id="CAJVPA010000195">
    <property type="protein sequence ID" value="CAG8390890.1"/>
    <property type="molecule type" value="Genomic_DNA"/>
</dbReference>